<proteinExistence type="predicted"/>
<evidence type="ECO:0000313" key="5">
    <source>
        <dbReference type="Proteomes" id="UP000245474"/>
    </source>
</evidence>
<dbReference type="PANTHER" id="PTHR34985">
    <property type="entry name" value="SLR0554 PROTEIN"/>
    <property type="match status" value="1"/>
</dbReference>
<dbReference type="Pfam" id="PF08707">
    <property type="entry name" value="PriCT_2"/>
    <property type="match status" value="1"/>
</dbReference>
<accession>A0A2U2MYE5</accession>
<dbReference type="InterPro" id="IPR014819">
    <property type="entry name" value="PriCT_2"/>
</dbReference>
<dbReference type="Proteomes" id="UP000245474">
    <property type="component" value="Unassembled WGS sequence"/>
</dbReference>
<feature type="region of interest" description="Disordered" evidence="1">
    <location>
        <begin position="379"/>
        <end position="405"/>
    </location>
</feature>
<dbReference type="EMBL" id="QFFI01000027">
    <property type="protein sequence ID" value="PWG61749.1"/>
    <property type="molecule type" value="Genomic_DNA"/>
</dbReference>
<comment type="caution">
    <text evidence="4">The sequence shown here is derived from an EMBL/GenBank/DDBJ whole genome shotgun (WGS) entry which is preliminary data.</text>
</comment>
<feature type="region of interest" description="Disordered" evidence="1">
    <location>
        <begin position="78"/>
        <end position="121"/>
    </location>
</feature>
<protein>
    <submittedName>
        <fullName evidence="4">Uncharacterized protein</fullName>
    </submittedName>
</protein>
<sequence>MTLPELTLEEAEEALAHVDPHSRDVWLRMAMALKSEFGDGAFEAWDRWSAQAQNYRERDARTQWRSVKPHGRVGIGTLIHHAKAGGWQPRRRERSEAERRDLDERQKRRQQERRAQEADEAEREAAWQRRVAEMAAECWDQLHQVGQSRYLGGKKVKSHGLRFAKRALLLVTDEEAGTARCITDRAEIRAFFDSKAGERDGVSFRYVKRGTLAVPMRDAKATLWGLQFIFPAGAKTFLRHARKKGTFHLIGTPRAGMPLAIAEGYATAATVHEAKGWPVAVAWDAGNLAPVGRVLLPLAAEVGATLAYCADDDHEAVDARGRPINPGREKAEAAAAETGGVVLVPQFREPAGQSDWNDLQIAEGRPAVARQLVEQFAAATAERPARGGEEAPAEAGGEGGALTPRSPSVWEELLVRTEKGGVKATLHNVITILENHQAWHGMYALDAFANEIRTTRAPPYAGSGSGEALADADGTEIAAWMGHPYHYALSIGSGMALEAVEAVARRRKYHPVVEYLDGLQWDGTARLDHMLSDFFGCTHDEYTAAVGRSWLMSAVARVRSPGCKVDFMVILEGKQGRGKSTAVRTLCGPQWFAEMMQSPQDKDFYQILSGRWIIEIPELQSFNKADRNRIKAAVSAQEDTYRPSYGRYARQFPRQNIFVGTTNDHAYLQDPTGARRFLPVSCGWIDIPSLEQLRDQLWAEADVRYQRGEPWWDFPASAEEEQEARYAADAWEEPIGAWLDGECEQDRYPFEWLPIDRKHPVRQVTVADVMAWALKVETGKQSRPEQMRVGEVLRRLGWQREQRRRNGRRVYLYVRPEEGG</sequence>
<dbReference type="InterPro" id="IPR034154">
    <property type="entry name" value="TOPRIM_DnaG/twinkle"/>
</dbReference>
<dbReference type="OrthoDB" id="9763644at2"/>
<evidence type="ECO:0000259" key="3">
    <source>
        <dbReference type="Pfam" id="PF08707"/>
    </source>
</evidence>
<dbReference type="AlphaFoldDB" id="A0A2U2MYE5"/>
<feature type="compositionally biased region" description="Basic and acidic residues" evidence="1">
    <location>
        <begin position="112"/>
        <end position="121"/>
    </location>
</feature>
<dbReference type="RefSeq" id="WP_109679621.1">
    <property type="nucleotide sequence ID" value="NZ_QFFI01000027.1"/>
</dbReference>
<feature type="domain" description="Primase C-terminal 2" evidence="3">
    <location>
        <begin position="12"/>
        <end position="82"/>
    </location>
</feature>
<evidence type="ECO:0000256" key="1">
    <source>
        <dbReference type="SAM" id="MobiDB-lite"/>
    </source>
</evidence>
<dbReference type="PANTHER" id="PTHR34985:SF1">
    <property type="entry name" value="SLR0554 PROTEIN"/>
    <property type="match status" value="1"/>
</dbReference>
<dbReference type="CDD" id="cd01029">
    <property type="entry name" value="TOPRIM_primases"/>
    <property type="match status" value="1"/>
</dbReference>
<gene>
    <name evidence="4" type="ORF">DEM34_14890</name>
</gene>
<reference evidence="4 5" key="1">
    <citation type="submission" date="2018-05" db="EMBL/GenBank/DDBJ databases">
        <title>Spiribacter halobius sp. nov., a moderately halophilic bacterium isolated from marine solar saltern.</title>
        <authorList>
            <person name="Zheng W.-S."/>
            <person name="Lu D.-C."/>
            <person name="Du Z.-J."/>
        </authorList>
    </citation>
    <scope>NUCLEOTIDE SEQUENCE [LARGE SCALE GENOMIC DNA]</scope>
    <source>
        <strain evidence="4 5">E85</strain>
    </source>
</reference>
<evidence type="ECO:0000259" key="2">
    <source>
        <dbReference type="Pfam" id="PF05272"/>
    </source>
</evidence>
<feature type="domain" description="Virulence-associated protein E-like" evidence="2">
    <location>
        <begin position="516"/>
        <end position="724"/>
    </location>
</feature>
<dbReference type="Pfam" id="PF05272">
    <property type="entry name" value="VapE-like_dom"/>
    <property type="match status" value="1"/>
</dbReference>
<evidence type="ECO:0000313" key="4">
    <source>
        <dbReference type="EMBL" id="PWG61749.1"/>
    </source>
</evidence>
<name>A0A2U2MYE5_9GAMM</name>
<keyword evidence="5" id="KW-1185">Reference proteome</keyword>
<dbReference type="GO" id="GO:0016817">
    <property type="term" value="F:hydrolase activity, acting on acid anhydrides"/>
    <property type="evidence" value="ECO:0007669"/>
    <property type="project" value="InterPro"/>
</dbReference>
<dbReference type="InterPro" id="IPR007936">
    <property type="entry name" value="VapE-like_dom"/>
</dbReference>
<organism evidence="4 5">
    <name type="scientific">Sediminicurvatus halobius</name>
    <dbReference type="NCBI Taxonomy" id="2182432"/>
    <lineage>
        <taxon>Bacteria</taxon>
        <taxon>Pseudomonadati</taxon>
        <taxon>Pseudomonadota</taxon>
        <taxon>Gammaproteobacteria</taxon>
        <taxon>Chromatiales</taxon>
        <taxon>Ectothiorhodospiraceae</taxon>
        <taxon>Sediminicurvatus</taxon>
    </lineage>
</organism>
<feature type="compositionally biased region" description="Basic and acidic residues" evidence="1">
    <location>
        <begin position="93"/>
        <end position="106"/>
    </location>
</feature>